<keyword evidence="3" id="KW-0547">Nucleotide-binding</keyword>
<evidence type="ECO:0000313" key="10">
    <source>
        <dbReference type="EMBL" id="OXU20010.1"/>
    </source>
</evidence>
<dbReference type="Proteomes" id="UP000215335">
    <property type="component" value="Unassembled WGS sequence"/>
</dbReference>
<feature type="domain" description="Phosphatase tensin-type" evidence="8">
    <location>
        <begin position="429"/>
        <end position="604"/>
    </location>
</feature>
<comment type="caution">
    <text evidence="10">The sequence shown here is derived from an EMBL/GenBank/DDBJ whole genome shotgun (WGS) entry which is preliminary data.</text>
</comment>
<accession>A0A232ENS9</accession>
<evidence type="ECO:0000256" key="1">
    <source>
        <dbReference type="ARBA" id="ARBA00004132"/>
    </source>
</evidence>
<dbReference type="PANTHER" id="PTHR22967">
    <property type="entry name" value="SERINE/THREONINE PROTEIN KINASE"/>
    <property type="match status" value="1"/>
</dbReference>
<dbReference type="InterPro" id="IPR035892">
    <property type="entry name" value="C2_domain_sf"/>
</dbReference>
<organism evidence="10 11">
    <name type="scientific">Trichomalopsis sarcophagae</name>
    <dbReference type="NCBI Taxonomy" id="543379"/>
    <lineage>
        <taxon>Eukaryota</taxon>
        <taxon>Metazoa</taxon>
        <taxon>Ecdysozoa</taxon>
        <taxon>Arthropoda</taxon>
        <taxon>Hexapoda</taxon>
        <taxon>Insecta</taxon>
        <taxon>Pterygota</taxon>
        <taxon>Neoptera</taxon>
        <taxon>Endopterygota</taxon>
        <taxon>Hymenoptera</taxon>
        <taxon>Apocrita</taxon>
        <taxon>Proctotrupomorpha</taxon>
        <taxon>Chalcidoidea</taxon>
        <taxon>Pteromalidae</taxon>
        <taxon>Pteromalinae</taxon>
        <taxon>Trichomalopsis</taxon>
    </lineage>
</organism>
<dbReference type="PROSITE" id="PS50076">
    <property type="entry name" value="DNAJ_2"/>
    <property type="match status" value="1"/>
</dbReference>
<name>A0A232ENS9_9HYME</name>
<feature type="compositionally biased region" description="Pro residues" evidence="5">
    <location>
        <begin position="362"/>
        <end position="384"/>
    </location>
</feature>
<feature type="domain" description="J" evidence="7">
    <location>
        <begin position="1139"/>
        <end position="1205"/>
    </location>
</feature>
<dbReference type="PANTHER" id="PTHR22967:SF105">
    <property type="entry name" value="CYCLIN-G-ASSOCIATED KINASE"/>
    <property type="match status" value="1"/>
</dbReference>
<dbReference type="Pfam" id="PF10409">
    <property type="entry name" value="PTEN_C2"/>
    <property type="match status" value="1"/>
</dbReference>
<reference evidence="10 11" key="1">
    <citation type="journal article" date="2017" name="Curr. Biol.">
        <title>The Evolution of Venom by Co-option of Single-Copy Genes.</title>
        <authorList>
            <person name="Martinson E.O."/>
            <person name="Mrinalini"/>
            <person name="Kelkar Y.D."/>
            <person name="Chang C.H."/>
            <person name="Werren J.H."/>
        </authorList>
    </citation>
    <scope>NUCLEOTIDE SEQUENCE [LARGE SCALE GENOMIC DNA]</scope>
    <source>
        <strain evidence="10 11">Alberta</strain>
        <tissue evidence="10">Whole body</tissue>
    </source>
</reference>
<evidence type="ECO:0000259" key="7">
    <source>
        <dbReference type="PROSITE" id="PS50076"/>
    </source>
</evidence>
<dbReference type="SUPFAM" id="SSF56112">
    <property type="entry name" value="Protein kinase-like (PK-like)"/>
    <property type="match status" value="1"/>
</dbReference>
<dbReference type="InterPro" id="IPR000719">
    <property type="entry name" value="Prot_kinase_dom"/>
</dbReference>
<dbReference type="InterPro" id="IPR014020">
    <property type="entry name" value="Tensin_C2-dom"/>
</dbReference>
<dbReference type="GO" id="GO:0045747">
    <property type="term" value="P:positive regulation of Notch signaling pathway"/>
    <property type="evidence" value="ECO:0007669"/>
    <property type="project" value="TreeGrafter"/>
</dbReference>
<comment type="subcellular location">
    <subcellularLocation>
        <location evidence="1">Cytoplasmic vesicle</location>
        <location evidence="1">Clathrin-coated vesicle</location>
    </subcellularLocation>
</comment>
<dbReference type="Gene3D" id="1.10.287.110">
    <property type="entry name" value="DnaJ domain"/>
    <property type="match status" value="1"/>
</dbReference>
<dbReference type="FunFam" id="1.10.287.110:FF:000002">
    <property type="entry name" value="putative tyrosine-protein phosphatase auxilin isoform X2"/>
    <property type="match status" value="1"/>
</dbReference>
<gene>
    <name evidence="10" type="ORF">TSAR_010561</name>
</gene>
<dbReference type="SUPFAM" id="SSF49562">
    <property type="entry name" value="C2 domain (Calcium/lipid-binding domain, CaLB)"/>
    <property type="match status" value="1"/>
</dbReference>
<evidence type="ECO:0000256" key="2">
    <source>
        <dbReference type="ARBA" id="ARBA00005490"/>
    </source>
</evidence>
<feature type="region of interest" description="Disordered" evidence="5">
    <location>
        <begin position="961"/>
        <end position="990"/>
    </location>
</feature>
<dbReference type="InterPro" id="IPR001623">
    <property type="entry name" value="DnaJ_domain"/>
</dbReference>
<feature type="region of interest" description="Disordered" evidence="5">
    <location>
        <begin position="786"/>
        <end position="839"/>
    </location>
</feature>
<feature type="compositionally biased region" description="Polar residues" evidence="5">
    <location>
        <begin position="1048"/>
        <end position="1059"/>
    </location>
</feature>
<dbReference type="PROSITE" id="PS50011">
    <property type="entry name" value="PROTEIN_KINASE_DOM"/>
    <property type="match status" value="1"/>
</dbReference>
<dbReference type="Gene3D" id="2.60.40.1110">
    <property type="match status" value="1"/>
</dbReference>
<dbReference type="SUPFAM" id="SSF52799">
    <property type="entry name" value="(Phosphotyrosine protein) phosphatases II"/>
    <property type="match status" value="1"/>
</dbReference>
<dbReference type="PROSITE" id="PS00108">
    <property type="entry name" value="PROTEIN_KINASE_ST"/>
    <property type="match status" value="1"/>
</dbReference>
<feature type="region of interest" description="Disordered" evidence="5">
    <location>
        <begin position="332"/>
        <end position="405"/>
    </location>
</feature>
<keyword evidence="11" id="KW-1185">Reference proteome</keyword>
<dbReference type="InterPro" id="IPR008271">
    <property type="entry name" value="Ser/Thr_kinase_AS"/>
</dbReference>
<dbReference type="GO" id="GO:0004674">
    <property type="term" value="F:protein serine/threonine kinase activity"/>
    <property type="evidence" value="ECO:0007669"/>
    <property type="project" value="TreeGrafter"/>
</dbReference>
<dbReference type="GO" id="GO:0005524">
    <property type="term" value="F:ATP binding"/>
    <property type="evidence" value="ECO:0007669"/>
    <property type="project" value="InterPro"/>
</dbReference>
<dbReference type="GO" id="GO:0030136">
    <property type="term" value="C:clathrin-coated vesicle"/>
    <property type="evidence" value="ECO:0007669"/>
    <property type="project" value="UniProtKB-SubCell"/>
</dbReference>
<evidence type="ECO:0008006" key="12">
    <source>
        <dbReference type="Google" id="ProtNLM"/>
    </source>
</evidence>
<dbReference type="Pfam" id="PF00069">
    <property type="entry name" value="Pkinase"/>
    <property type="match status" value="1"/>
</dbReference>
<feature type="compositionally biased region" description="Polar residues" evidence="5">
    <location>
        <begin position="963"/>
        <end position="974"/>
    </location>
</feature>
<protein>
    <recommendedName>
        <fullName evidence="12">Cyclin-G-associated kinase</fullName>
    </recommendedName>
</protein>
<sequence length="1205" mass="130565">MSDYLKSAFGYLNGAGGAAGSGGNDYVGQVIEISGVKLRVNRLIAEGGWALVFGVEDVSTGKEYALKRMIAVDEEARKTILQEIETLKSLTNHPNIIQFLCVQQVNREGSKGTEYLLVTELCAGGTVADILRSIPVNSLSVAQICRIAYQATKAVHHMHNQQPQPFIHRDIKLENFLVGSDGLIKLCDFGSTTVQQILPDTSWNAQKRAQLEDHMAKYTTPMYRAPEMMDTWNNEPIGPPVDCWALGCILYSLVTLRHPFPEGNKLAIVNGKYPPLPAHPRLGCFHEMIKGCLQVSPTQRLTTSALLERLAAIAESNGFDPREPAKVEVAPAAAVAPPKPPPPTRPAPPPPATVPVSAHGGGPPPRPSPPVGAAGAPPPRPAPVHPHQGLPHQKLPGHQSSGLFSSLKGGAGSLFRNIKDTSSKVMQTVQNSMARTELDASYLTSRILVMPYPADGIESAYRANHVEDVRAFLQARHPPPTKIQFYNLSRGRPNVVRLIGRHIDCAFAYASSEANAPLLSAIYQICQDIYRYLDVDVHHAVVLYCNDGLRASAVVACALLLYAGVLKSAEEAIHMFTTRRCQPPQLQPSELRIIEYMASLVNGRLPHMKPLVLRSLLVQPVPLFTRARDGCRPYVEIYSNGAMVFSTKRAEYEEMKLYGMMEGKVCLILGDATVRGDITMVVYHARQQLGRVIGIKIAALHFHTGYVSLTDSCLVFEKKDLDDTPEIGGMFKVTVNAMIGEDSAKFTRAPAPWEAEDEHTGKLQPDPLFGSTLEMEETLENFRTVNGSDVRIPKETIPGPEAEPLVDQSGTSPSLSDEPIRPPRRPSGEPPHIAPTSHTEPSFAEADLLNLGMPSSNTQVPSASANLDIFGSSSSQAEAASSVDSNNDLLGGFGAFTSAAPPSTPIVNEPVTNDLLFGQTNGKPGDMGDLLFGQSGQSAPRPTPTTDDLFDPFGSAVKDNFLGNWTQPSAQAKTPSGDEGFPRNSSVPNFAAQKQDPFANLAGAMGAGLTSSWNGTPRESNTPQSASPAAAGTPVHSSPRMHKPVTPINETTTGSSVAQEKTAKSGDAFEDLLGSQGYNFFSSRKAEKDSPKTINQMRKVEAAKTMDPDKMKVTEWTEGKKGNLRALLCSMHTILWDGCKWQKCEMHMLVSAADVKKSYRKACLAVHPDKQAGTENENMAKLIFMELNNAWSTFENDASQQNLFS</sequence>
<dbReference type="SMART" id="SM01326">
    <property type="entry name" value="PTEN_C2"/>
    <property type="match status" value="1"/>
</dbReference>
<evidence type="ECO:0000256" key="3">
    <source>
        <dbReference type="ARBA" id="ARBA00022741"/>
    </source>
</evidence>
<evidence type="ECO:0000259" key="9">
    <source>
        <dbReference type="PROSITE" id="PS51182"/>
    </source>
</evidence>
<dbReference type="STRING" id="543379.A0A232ENS9"/>
<dbReference type="GO" id="GO:2000369">
    <property type="term" value="P:regulation of clathrin-dependent endocytosis"/>
    <property type="evidence" value="ECO:0007669"/>
    <property type="project" value="TreeGrafter"/>
</dbReference>
<dbReference type="EMBL" id="NNAY01003085">
    <property type="protein sequence ID" value="OXU20010.1"/>
    <property type="molecule type" value="Genomic_DNA"/>
</dbReference>
<dbReference type="PROSITE" id="PS51182">
    <property type="entry name" value="C2_TENSIN"/>
    <property type="match status" value="1"/>
</dbReference>
<dbReference type="PROSITE" id="PS51181">
    <property type="entry name" value="PPASE_TENSIN"/>
    <property type="match status" value="1"/>
</dbReference>
<evidence type="ECO:0000313" key="11">
    <source>
        <dbReference type="Proteomes" id="UP000215335"/>
    </source>
</evidence>
<dbReference type="InterPro" id="IPR011009">
    <property type="entry name" value="Kinase-like_dom_sf"/>
</dbReference>
<dbReference type="InterPro" id="IPR036869">
    <property type="entry name" value="J_dom_sf"/>
</dbReference>
<dbReference type="InterPro" id="IPR029023">
    <property type="entry name" value="Tensin_phosphatase"/>
</dbReference>
<dbReference type="GO" id="GO:0035612">
    <property type="term" value="F:AP-2 adaptor complex binding"/>
    <property type="evidence" value="ECO:0007669"/>
    <property type="project" value="TreeGrafter"/>
</dbReference>
<dbReference type="InterPro" id="IPR029021">
    <property type="entry name" value="Prot-tyrosine_phosphatase-like"/>
</dbReference>
<feature type="domain" description="Protein kinase" evidence="6">
    <location>
        <begin position="38"/>
        <end position="313"/>
    </location>
</feature>
<feature type="compositionally biased region" description="Polar residues" evidence="5">
    <location>
        <begin position="934"/>
        <end position="946"/>
    </location>
</feature>
<dbReference type="SMART" id="SM00220">
    <property type="entry name" value="S_TKc"/>
    <property type="match status" value="1"/>
</dbReference>
<dbReference type="SMART" id="SM00271">
    <property type="entry name" value="DnaJ"/>
    <property type="match status" value="1"/>
</dbReference>
<keyword evidence="4" id="KW-0968">Cytoplasmic vesicle</keyword>
<feature type="region of interest" description="Disordered" evidence="5">
    <location>
        <begin position="914"/>
        <end position="946"/>
    </location>
</feature>
<dbReference type="CDD" id="cd06257">
    <property type="entry name" value="DnaJ"/>
    <property type="match status" value="1"/>
</dbReference>
<evidence type="ECO:0000256" key="4">
    <source>
        <dbReference type="ARBA" id="ARBA00023329"/>
    </source>
</evidence>
<dbReference type="AlphaFoldDB" id="A0A232ENS9"/>
<feature type="compositionally biased region" description="Polar residues" evidence="5">
    <location>
        <begin position="1009"/>
        <end position="1027"/>
    </location>
</feature>
<dbReference type="Pfam" id="PF00226">
    <property type="entry name" value="DnaJ"/>
    <property type="match status" value="1"/>
</dbReference>
<feature type="domain" description="C2 tensin-type" evidence="9">
    <location>
        <begin position="608"/>
        <end position="744"/>
    </location>
</feature>
<evidence type="ECO:0000259" key="6">
    <source>
        <dbReference type="PROSITE" id="PS50011"/>
    </source>
</evidence>
<dbReference type="Gene3D" id="1.10.510.10">
    <property type="entry name" value="Transferase(Phosphotransferase) domain 1"/>
    <property type="match status" value="1"/>
</dbReference>
<feature type="region of interest" description="Disordered" evidence="5">
    <location>
        <begin position="750"/>
        <end position="769"/>
    </location>
</feature>
<feature type="region of interest" description="Disordered" evidence="5">
    <location>
        <begin position="1009"/>
        <end position="1062"/>
    </location>
</feature>
<dbReference type="OrthoDB" id="1717591at2759"/>
<dbReference type="SUPFAM" id="SSF46565">
    <property type="entry name" value="Chaperone J-domain"/>
    <property type="match status" value="1"/>
</dbReference>
<proteinExistence type="inferred from homology"/>
<evidence type="ECO:0000256" key="5">
    <source>
        <dbReference type="SAM" id="MobiDB-lite"/>
    </source>
</evidence>
<dbReference type="Gene3D" id="3.90.190.10">
    <property type="entry name" value="Protein tyrosine phosphatase superfamily"/>
    <property type="match status" value="1"/>
</dbReference>
<evidence type="ECO:0000259" key="8">
    <source>
        <dbReference type="PROSITE" id="PS51181"/>
    </source>
</evidence>
<comment type="similarity">
    <text evidence="2">Belongs to the protein kinase superfamily. AGC Ser/Thr protein kinase family. PKC subfamily.</text>
</comment>
<feature type="compositionally biased region" description="Pro residues" evidence="5">
    <location>
        <begin position="337"/>
        <end position="353"/>
    </location>
</feature>